<organism evidence="1 2">
    <name type="scientific">Rhododendron molle</name>
    <name type="common">Chinese azalea</name>
    <name type="synonym">Azalea mollis</name>
    <dbReference type="NCBI Taxonomy" id="49168"/>
    <lineage>
        <taxon>Eukaryota</taxon>
        <taxon>Viridiplantae</taxon>
        <taxon>Streptophyta</taxon>
        <taxon>Embryophyta</taxon>
        <taxon>Tracheophyta</taxon>
        <taxon>Spermatophyta</taxon>
        <taxon>Magnoliopsida</taxon>
        <taxon>eudicotyledons</taxon>
        <taxon>Gunneridae</taxon>
        <taxon>Pentapetalae</taxon>
        <taxon>asterids</taxon>
        <taxon>Ericales</taxon>
        <taxon>Ericaceae</taxon>
        <taxon>Ericoideae</taxon>
        <taxon>Rhodoreae</taxon>
        <taxon>Rhododendron</taxon>
    </lineage>
</organism>
<dbReference type="Proteomes" id="UP001062846">
    <property type="component" value="Chromosome 6"/>
</dbReference>
<protein>
    <submittedName>
        <fullName evidence="1">Uncharacterized protein</fullName>
    </submittedName>
</protein>
<proteinExistence type="predicted"/>
<dbReference type="EMBL" id="CM046393">
    <property type="protein sequence ID" value="KAI8550665.1"/>
    <property type="molecule type" value="Genomic_DNA"/>
</dbReference>
<keyword evidence="2" id="KW-1185">Reference proteome</keyword>
<name>A0ACC0NBR8_RHOML</name>
<gene>
    <name evidence="1" type="ORF">RHMOL_Rhmol06G0125200</name>
</gene>
<sequence>MVEVENPHPSETTLGLGPLGDHNMAFGRAGALGKAHMSVGVGAGSPTQDAGAATELHTYIRHLERKIDNLSTVVESRGGRRSHHSPSRSREGGRLVEHQSRPSVKDRLEPPGAKGGRLEKGAGHRERSRSPNPKDPRKKQSAFKRLGAGSVSASSTHSVRIGKGHREPTPSLTKVANDEDGLLEFQTKGCRERLKNARAKSPFVSHPKEKGDGSQVTELLEPYAQDSYKKRWHERSPQKSGSAQPKRKE</sequence>
<reference evidence="1" key="1">
    <citation type="submission" date="2022-02" db="EMBL/GenBank/DDBJ databases">
        <title>Plant Genome Project.</title>
        <authorList>
            <person name="Zhang R.-G."/>
        </authorList>
    </citation>
    <scope>NUCLEOTIDE SEQUENCE</scope>
    <source>
        <strain evidence="1">AT1</strain>
    </source>
</reference>
<comment type="caution">
    <text evidence="1">The sequence shown here is derived from an EMBL/GenBank/DDBJ whole genome shotgun (WGS) entry which is preliminary data.</text>
</comment>
<evidence type="ECO:0000313" key="2">
    <source>
        <dbReference type="Proteomes" id="UP001062846"/>
    </source>
</evidence>
<accession>A0ACC0NBR8</accession>
<evidence type="ECO:0000313" key="1">
    <source>
        <dbReference type="EMBL" id="KAI8550665.1"/>
    </source>
</evidence>